<dbReference type="Proteomes" id="UP000033025">
    <property type="component" value="Segment"/>
</dbReference>
<dbReference type="EMBL" id="KP719134">
    <property type="protein sequence ID" value="AKA61097.1"/>
    <property type="molecule type" value="Genomic_DNA"/>
</dbReference>
<reference evidence="1 2" key="1">
    <citation type="journal article" date="2015" name="Genome Announc.">
        <title>Complete Genome Sequences of Four Novel Escherichia coli Bacteriophages Belonging to New Phage Groups.</title>
        <authorList>
            <person name="Carstens A.B."/>
            <person name="Kot W."/>
            <person name="Hansen L.H."/>
        </authorList>
    </citation>
    <scope>NUCLEOTIDE SEQUENCE [LARGE SCALE GENOMIC DNA]</scope>
</reference>
<dbReference type="GeneID" id="26645512"/>
<evidence type="ECO:0000313" key="2">
    <source>
        <dbReference type="Proteomes" id="UP000033025"/>
    </source>
</evidence>
<sequence>MTHQDLIKRNIRTAMNKSEEFSHNCTDGTHKIRYEYMGSSTVVKFEKDEYHVGDFSTPDYDEMFEYVVCGFLKLHE</sequence>
<proteinExistence type="predicted"/>
<dbReference type="OrthoDB" id="20192at10239"/>
<dbReference type="RefSeq" id="YP_009219337.1">
    <property type="nucleotide sequence ID" value="NC_029021.1"/>
</dbReference>
<protein>
    <submittedName>
        <fullName evidence="1">Uncharacterized protein</fullName>
    </submittedName>
</protein>
<keyword evidence="2" id="KW-1185">Reference proteome</keyword>
<dbReference type="KEGG" id="vg:26645512"/>
<organism evidence="1 2">
    <name type="scientific">Enterobacteria phage JenK1</name>
    <dbReference type="NCBI Taxonomy" id="1610836"/>
    <lineage>
        <taxon>Viruses</taxon>
        <taxon>Duplodnaviria</taxon>
        <taxon>Heunggongvirae</taxon>
        <taxon>Uroviricota</taxon>
        <taxon>Caudoviricetes</taxon>
        <taxon>Queuovirinae</taxon>
        <taxon>Nonagvirus</taxon>
        <taxon>Nonagvirus JenK1</taxon>
    </lineage>
</organism>
<evidence type="ECO:0000313" key="1">
    <source>
        <dbReference type="EMBL" id="AKA61097.1"/>
    </source>
</evidence>
<reference evidence="2" key="2">
    <citation type="submission" date="2015-01" db="EMBL/GenBank/DDBJ databases">
        <title>Complete sequence of three novel 9g-like phages.</title>
        <authorList>
            <person name="Carstens A.B."/>
            <person name="Hansen L.H."/>
            <person name="Kot W."/>
        </authorList>
    </citation>
    <scope>NUCLEOTIDE SEQUENCE [LARGE SCALE GENOMIC DNA]</scope>
</reference>
<accession>A0A0E3GMM1</accession>
<name>A0A0E3GMM1_9CAUD</name>